<dbReference type="PROSITE" id="PS00061">
    <property type="entry name" value="ADH_SHORT"/>
    <property type="match status" value="1"/>
</dbReference>
<dbReference type="SUPFAM" id="SSF51735">
    <property type="entry name" value="NAD(P)-binding Rossmann-fold domains"/>
    <property type="match status" value="1"/>
</dbReference>
<evidence type="ECO:0000256" key="2">
    <source>
        <dbReference type="ARBA" id="ARBA00023002"/>
    </source>
</evidence>
<accession>A0A2N6K6S0</accession>
<dbReference type="InterPro" id="IPR002347">
    <property type="entry name" value="SDR_fam"/>
</dbReference>
<dbReference type="EMBL" id="NRQW01000109">
    <property type="protein sequence ID" value="PLZ92654.1"/>
    <property type="molecule type" value="Genomic_DNA"/>
</dbReference>
<gene>
    <name evidence="4" type="ORF">CEN44_05280</name>
</gene>
<evidence type="ECO:0000313" key="4">
    <source>
        <dbReference type="EMBL" id="PLZ92654.1"/>
    </source>
</evidence>
<protein>
    <submittedName>
        <fullName evidence="4">Short-chain dehydrogenase/reductase</fullName>
    </submittedName>
</protein>
<sequence>MAENTKKVWLITGSSTGFGRSLTETVLKHGDRVVATARKPEQLSDLVTHYPETVKPVQLDVTKPQEVRNAVNAALDAFGRIDVLVNNAGYGALGAIEEFSDEVIRQQFETNVFGALDVMRVVLPVMRKQRHGHIINVSSVAGFVSFVGTGIYCGTKFALEGISEALAQEVAPLGIKVTIIEPGAFRTDFNGRSLVTPDTLIDDYASTSGEFLQWIHNMNGKQPGDPDKAALAIMQAVTSNHPPLRLVLGADAVNAIDAKLKSVKEELDTWKSVACDTTFDGVEVGAIGGEAKSLLNITTPK</sequence>
<dbReference type="PANTHER" id="PTHR43976:SF16">
    <property type="entry name" value="SHORT-CHAIN DEHYDROGENASE_REDUCTASE FAMILY PROTEIN"/>
    <property type="match status" value="1"/>
</dbReference>
<evidence type="ECO:0000313" key="5">
    <source>
        <dbReference type="Proteomes" id="UP000235036"/>
    </source>
</evidence>
<dbReference type="PANTHER" id="PTHR43976">
    <property type="entry name" value="SHORT CHAIN DEHYDROGENASE"/>
    <property type="match status" value="1"/>
</dbReference>
<dbReference type="Proteomes" id="UP000235036">
    <property type="component" value="Unassembled WGS sequence"/>
</dbReference>
<organism evidence="4 5">
    <name type="scientific">Fischerella muscicola CCMEE 5323</name>
    <dbReference type="NCBI Taxonomy" id="2019572"/>
    <lineage>
        <taxon>Bacteria</taxon>
        <taxon>Bacillati</taxon>
        <taxon>Cyanobacteriota</taxon>
        <taxon>Cyanophyceae</taxon>
        <taxon>Nostocales</taxon>
        <taxon>Hapalosiphonaceae</taxon>
        <taxon>Fischerella</taxon>
    </lineage>
</organism>
<dbReference type="NCBIfam" id="NF006114">
    <property type="entry name" value="PRK08263.1"/>
    <property type="match status" value="1"/>
</dbReference>
<dbReference type="InterPro" id="IPR036291">
    <property type="entry name" value="NAD(P)-bd_dom_sf"/>
</dbReference>
<comment type="caution">
    <text evidence="4">The sequence shown here is derived from an EMBL/GenBank/DDBJ whole genome shotgun (WGS) entry which is preliminary data.</text>
</comment>
<dbReference type="PRINTS" id="PR00081">
    <property type="entry name" value="GDHRDH"/>
</dbReference>
<keyword evidence="2" id="KW-0560">Oxidoreductase</keyword>
<dbReference type="AlphaFoldDB" id="A0A2N6K6S0"/>
<evidence type="ECO:0000256" key="3">
    <source>
        <dbReference type="RuleBase" id="RU000363"/>
    </source>
</evidence>
<dbReference type="Gene3D" id="3.40.50.720">
    <property type="entry name" value="NAD(P)-binding Rossmann-like Domain"/>
    <property type="match status" value="1"/>
</dbReference>
<keyword evidence="5" id="KW-1185">Reference proteome</keyword>
<reference evidence="4 5" key="1">
    <citation type="submission" date="2017-08" db="EMBL/GenBank/DDBJ databases">
        <title>Genomes of Fischerella (Mastigocladus) sp. strains.</title>
        <authorList>
            <person name="Miller S.R."/>
        </authorList>
    </citation>
    <scope>NUCLEOTIDE SEQUENCE [LARGE SCALE GENOMIC DNA]</scope>
    <source>
        <strain evidence="4 5">CCMEE 5323</strain>
    </source>
</reference>
<dbReference type="InterPro" id="IPR020904">
    <property type="entry name" value="Sc_DH/Rdtase_CS"/>
</dbReference>
<name>A0A2N6K6S0_FISMU</name>
<evidence type="ECO:0000256" key="1">
    <source>
        <dbReference type="ARBA" id="ARBA00006484"/>
    </source>
</evidence>
<comment type="similarity">
    <text evidence="1 3">Belongs to the short-chain dehydrogenases/reductases (SDR) family.</text>
</comment>
<dbReference type="PRINTS" id="PR00080">
    <property type="entry name" value="SDRFAMILY"/>
</dbReference>
<dbReference type="GO" id="GO:0016491">
    <property type="term" value="F:oxidoreductase activity"/>
    <property type="evidence" value="ECO:0007669"/>
    <property type="project" value="UniProtKB-KW"/>
</dbReference>
<proteinExistence type="inferred from homology"/>
<dbReference type="RefSeq" id="WP_016869953.1">
    <property type="nucleotide sequence ID" value="NZ_CAWNVR010000151.1"/>
</dbReference>
<dbReference type="InterPro" id="IPR051911">
    <property type="entry name" value="SDR_oxidoreductase"/>
</dbReference>
<dbReference type="Pfam" id="PF00106">
    <property type="entry name" value="adh_short"/>
    <property type="match status" value="1"/>
</dbReference>
<dbReference type="CDD" id="cd05374">
    <property type="entry name" value="17beta-HSD-like_SDR_c"/>
    <property type="match status" value="1"/>
</dbReference>
<dbReference type="NCBIfam" id="NF004824">
    <property type="entry name" value="PRK06180.1"/>
    <property type="match status" value="1"/>
</dbReference>